<dbReference type="NCBIfam" id="TIGR04183">
    <property type="entry name" value="Por_Secre_tail"/>
    <property type="match status" value="1"/>
</dbReference>
<organism evidence="3 4">
    <name type="scientific">Flavobacterium akiainvivens</name>
    <dbReference type="NCBI Taxonomy" id="1202724"/>
    <lineage>
        <taxon>Bacteria</taxon>
        <taxon>Pseudomonadati</taxon>
        <taxon>Bacteroidota</taxon>
        <taxon>Flavobacteriia</taxon>
        <taxon>Flavobacteriales</taxon>
        <taxon>Flavobacteriaceae</taxon>
        <taxon>Flavobacterium</taxon>
    </lineage>
</organism>
<evidence type="ECO:0000313" key="4">
    <source>
        <dbReference type="Proteomes" id="UP000037755"/>
    </source>
</evidence>
<dbReference type="AlphaFoldDB" id="A0A0M9VJ47"/>
<accession>A0A0M9VJ47</accession>
<evidence type="ECO:0000259" key="2">
    <source>
        <dbReference type="Pfam" id="PF18962"/>
    </source>
</evidence>
<dbReference type="Proteomes" id="UP000037755">
    <property type="component" value="Unassembled WGS sequence"/>
</dbReference>
<gene>
    <name evidence="3" type="ORF">AM493_16080</name>
</gene>
<proteinExistence type="predicted"/>
<protein>
    <recommendedName>
        <fullName evidence="2">Secretion system C-terminal sorting domain-containing protein</fullName>
    </recommendedName>
</protein>
<evidence type="ECO:0000256" key="1">
    <source>
        <dbReference type="ARBA" id="ARBA00022729"/>
    </source>
</evidence>
<dbReference type="SUPFAM" id="SSF50998">
    <property type="entry name" value="Quinoprotein alcohol dehydrogenase-like"/>
    <property type="match status" value="1"/>
</dbReference>
<dbReference type="Pfam" id="PF18962">
    <property type="entry name" value="Por_Secre_tail"/>
    <property type="match status" value="1"/>
</dbReference>
<dbReference type="InterPro" id="IPR011047">
    <property type="entry name" value="Quinoprotein_ADH-like_sf"/>
</dbReference>
<name>A0A0M9VJ47_9FLAO</name>
<dbReference type="InterPro" id="IPR026444">
    <property type="entry name" value="Secre_tail"/>
</dbReference>
<keyword evidence="1" id="KW-0732">Signal</keyword>
<dbReference type="STRING" id="1202724.AM493_16080"/>
<dbReference type="InterPro" id="IPR052918">
    <property type="entry name" value="Motility_Chemotaxis_Reg"/>
</dbReference>
<dbReference type="EMBL" id="LIYD01000005">
    <property type="protein sequence ID" value="KOS07390.1"/>
    <property type="molecule type" value="Genomic_DNA"/>
</dbReference>
<dbReference type="PANTHER" id="PTHR35580:SF1">
    <property type="entry name" value="PHYTASE-LIKE DOMAIN-CONTAINING PROTEIN"/>
    <property type="match status" value="1"/>
</dbReference>
<reference evidence="3 4" key="1">
    <citation type="submission" date="2015-08" db="EMBL/GenBank/DDBJ databases">
        <title>Whole genome sequence of Flavobacterium akiainvivens IK-1T, from decaying Wikstroemia oahuensis, an endemic Hawaiian shrub.</title>
        <authorList>
            <person name="Wan X."/>
            <person name="Hou S."/>
            <person name="Saito J."/>
            <person name="Donachie S."/>
        </authorList>
    </citation>
    <scope>NUCLEOTIDE SEQUENCE [LARGE SCALE GENOMIC DNA]</scope>
    <source>
        <strain evidence="3 4">IK-1</strain>
    </source>
</reference>
<dbReference type="PATRIC" id="fig|1202724.3.peg.3341"/>
<sequence length="613" mass="67044">MLFTGALTAQEYQWEWATRGGSLKKAQNEFLYSFNAEQIKNIVVDEDNNYYFLAFVTRDGTVYQDLPITVYNGGSAANPVAPTDVLLISTTSSGELRWTQTIGGYGLDTSYGITLDGNGGLYLTLYTINLVAPADLPYRSVTHLAPDVELPSHNGNLEEFQDGFRTGVFMKYNTEDGSLAWHKMLQGQLNYMYTTCRLSNVEIDDDGNAVFMAGFLHGTHLDGAITITDEAFNFHYYLVKYSPDGTLVGATPLSFTGELLDENYKLRHDKNLDRYYVAGKRFSIDIQPNALAFNGQDFTAESFLLAFDAEGNEVFRRETVADVPGALITYLKLNNIRIDDDSNIYLTGSVYTGEFTQGNIVMSFAGYTFPTAIQGNSVFVIKLDPDGNLLWASHPTPDTTPGAMAITAAAGYDLAVNGDEVALATAMWNDTWGEATITRPGDYGEEPCLVRLNKETGAAIQIHDISGPEDFMDIGTAVAADNDGNYIFGGTFLHSLFVNNEPVDTLTKVQGQAEGTDFFIAKLSTPQINGIDDKNQNAIVLYPNPAKDVVYINNSNGGLKSYRVYNMLGQQVLDGAFSGTENAIKLSTVPSGNYLVKLTAANGDVTTQKIIKQ</sequence>
<keyword evidence="4" id="KW-1185">Reference proteome</keyword>
<comment type="caution">
    <text evidence="3">The sequence shown here is derived from an EMBL/GenBank/DDBJ whole genome shotgun (WGS) entry which is preliminary data.</text>
</comment>
<dbReference type="PANTHER" id="PTHR35580">
    <property type="entry name" value="CELL SURFACE GLYCOPROTEIN (S-LAYER PROTEIN)-LIKE PROTEIN"/>
    <property type="match status" value="1"/>
</dbReference>
<feature type="domain" description="Secretion system C-terminal sorting" evidence="2">
    <location>
        <begin position="541"/>
        <end position="611"/>
    </location>
</feature>
<evidence type="ECO:0000313" key="3">
    <source>
        <dbReference type="EMBL" id="KOS07390.1"/>
    </source>
</evidence>